<feature type="transmembrane region" description="Helical" evidence="1">
    <location>
        <begin position="100"/>
        <end position="126"/>
    </location>
</feature>
<protein>
    <submittedName>
        <fullName evidence="2">DUF3054 domain-containing protein</fullName>
    </submittedName>
</protein>
<evidence type="ECO:0000313" key="3">
    <source>
        <dbReference type="Proteomes" id="UP001254165"/>
    </source>
</evidence>
<keyword evidence="1" id="KW-1133">Transmembrane helix</keyword>
<accession>A0ABU3NM66</accession>
<gene>
    <name evidence="2" type="ORF">QYE77_06605</name>
</gene>
<dbReference type="Proteomes" id="UP001254165">
    <property type="component" value="Unassembled WGS sequence"/>
</dbReference>
<feature type="transmembrane region" description="Helical" evidence="1">
    <location>
        <begin position="12"/>
        <end position="30"/>
    </location>
</feature>
<dbReference type="EMBL" id="JAUHMF010000001">
    <property type="protein sequence ID" value="MDT8897934.1"/>
    <property type="molecule type" value="Genomic_DNA"/>
</dbReference>
<sequence>MAQHRSPRVPNWVILGDGLFLLGVTLVGEVTHGISLLSPRWLTTYIPLLIGWALSALPLGLYHTSYASRFGVSVRTLWAVLLAVPLAAWLRGFWLQTPVIPLFVLVLIATTGVTLAIWRAIAALLLRARKV</sequence>
<name>A0ABU3NM66_9CHLR</name>
<feature type="transmembrane region" description="Helical" evidence="1">
    <location>
        <begin position="74"/>
        <end position="94"/>
    </location>
</feature>
<evidence type="ECO:0000313" key="2">
    <source>
        <dbReference type="EMBL" id="MDT8897934.1"/>
    </source>
</evidence>
<reference evidence="2 3" key="1">
    <citation type="submission" date="2023-07" db="EMBL/GenBank/DDBJ databases">
        <title>Novel species of Thermanaerothrix with wide hydrolytic capabilities.</title>
        <authorList>
            <person name="Zayulina K.S."/>
            <person name="Podosokorskaya O.A."/>
            <person name="Elcheninov A.G."/>
        </authorList>
    </citation>
    <scope>NUCLEOTIDE SEQUENCE [LARGE SCALE GENOMIC DNA]</scope>
    <source>
        <strain evidence="2 3">4228-RoL</strain>
    </source>
</reference>
<keyword evidence="1" id="KW-0812">Transmembrane</keyword>
<comment type="caution">
    <text evidence="2">The sequence shown here is derived from an EMBL/GenBank/DDBJ whole genome shotgun (WGS) entry which is preliminary data.</text>
</comment>
<evidence type="ECO:0000256" key="1">
    <source>
        <dbReference type="SAM" id="Phobius"/>
    </source>
</evidence>
<dbReference type="Pfam" id="PF11255">
    <property type="entry name" value="DUF3054"/>
    <property type="match status" value="1"/>
</dbReference>
<dbReference type="InterPro" id="IPR021414">
    <property type="entry name" value="DUF3054"/>
</dbReference>
<proteinExistence type="predicted"/>
<organism evidence="2 3">
    <name type="scientific">Thermanaerothrix solaris</name>
    <dbReference type="NCBI Taxonomy" id="3058434"/>
    <lineage>
        <taxon>Bacteria</taxon>
        <taxon>Bacillati</taxon>
        <taxon>Chloroflexota</taxon>
        <taxon>Anaerolineae</taxon>
        <taxon>Anaerolineales</taxon>
        <taxon>Anaerolineaceae</taxon>
        <taxon>Thermanaerothrix</taxon>
    </lineage>
</organism>
<feature type="transmembrane region" description="Helical" evidence="1">
    <location>
        <begin position="42"/>
        <end position="62"/>
    </location>
</feature>
<dbReference type="RefSeq" id="WP_315624584.1">
    <property type="nucleotide sequence ID" value="NZ_JAUHMF010000001.1"/>
</dbReference>
<keyword evidence="3" id="KW-1185">Reference proteome</keyword>
<keyword evidence="1" id="KW-0472">Membrane</keyword>